<organism evidence="9 10">
    <name type="scientific">Marinobacter nitratireducens</name>
    <dbReference type="NCBI Taxonomy" id="1137280"/>
    <lineage>
        <taxon>Bacteria</taxon>
        <taxon>Pseudomonadati</taxon>
        <taxon>Pseudomonadota</taxon>
        <taxon>Gammaproteobacteria</taxon>
        <taxon>Pseudomonadales</taxon>
        <taxon>Marinobacteraceae</taxon>
        <taxon>Marinobacter</taxon>
    </lineage>
</organism>
<feature type="domain" description="Pseudouridine synthase RsuA/RluA-like" evidence="8">
    <location>
        <begin position="61"/>
        <end position="192"/>
    </location>
</feature>
<dbReference type="FunFam" id="3.30.70.1560:FF:000001">
    <property type="entry name" value="Pseudouridine synthase"/>
    <property type="match status" value="1"/>
</dbReference>
<dbReference type="PATRIC" id="fig|1137280.3.peg.1545"/>
<evidence type="ECO:0000259" key="8">
    <source>
        <dbReference type="Pfam" id="PF00849"/>
    </source>
</evidence>
<name>A0A072N1I8_9GAMM</name>
<dbReference type="NCBIfam" id="TIGR00093">
    <property type="entry name" value="pseudouridine synthase"/>
    <property type="match status" value="1"/>
</dbReference>
<dbReference type="GO" id="GO:0003723">
    <property type="term" value="F:RNA binding"/>
    <property type="evidence" value="ECO:0007669"/>
    <property type="project" value="UniProtKB-KW"/>
</dbReference>
<keyword evidence="10" id="KW-1185">Reference proteome</keyword>
<dbReference type="InterPro" id="IPR020103">
    <property type="entry name" value="PsdUridine_synth_cat_dom_sf"/>
</dbReference>
<keyword evidence="2 6" id="KW-0694">RNA-binding</keyword>
<evidence type="ECO:0000256" key="3">
    <source>
        <dbReference type="ARBA" id="ARBA00023235"/>
    </source>
</evidence>
<reference evidence="9 10" key="1">
    <citation type="submission" date="2012-12" db="EMBL/GenBank/DDBJ databases">
        <title>Genome assembly of Marinobacter sp. AK21.</title>
        <authorList>
            <person name="Khatri I."/>
            <person name="Kumar R."/>
            <person name="Vaidya B."/>
            <person name="Subramanian S."/>
            <person name="Pinnaka A."/>
        </authorList>
    </citation>
    <scope>NUCLEOTIDE SEQUENCE [LARGE SCALE GENOMIC DNA]</scope>
    <source>
        <strain evidence="9 10">AK21</strain>
    </source>
</reference>
<dbReference type="InterPro" id="IPR000748">
    <property type="entry name" value="PsdUridine_synth_RsuA/RluB/E/F"/>
</dbReference>
<dbReference type="Gene3D" id="3.30.70.1560">
    <property type="entry name" value="Alpha-L RNA-binding motif"/>
    <property type="match status" value="1"/>
</dbReference>
<dbReference type="Proteomes" id="UP000035057">
    <property type="component" value="Unassembled WGS sequence"/>
</dbReference>
<dbReference type="InterPro" id="IPR018496">
    <property type="entry name" value="PsdUridine_synth_RsuA/RluB_CS"/>
</dbReference>
<dbReference type="GO" id="GO:0000455">
    <property type="term" value="P:enzyme-directed rRNA pseudouridine synthesis"/>
    <property type="evidence" value="ECO:0007669"/>
    <property type="project" value="UniProtKB-ARBA"/>
</dbReference>
<dbReference type="OrthoDB" id="9807213at2"/>
<evidence type="ECO:0000313" key="10">
    <source>
        <dbReference type="Proteomes" id="UP000035057"/>
    </source>
</evidence>
<evidence type="ECO:0000256" key="7">
    <source>
        <dbReference type="RuleBase" id="RU003887"/>
    </source>
</evidence>
<comment type="caution">
    <text evidence="9">The sequence shown here is derived from an EMBL/GenBank/DDBJ whole genome shotgun (WGS) entry which is preliminary data.</text>
</comment>
<dbReference type="EC" id="5.4.99.-" evidence="7"/>
<dbReference type="SUPFAM" id="SSF55120">
    <property type="entry name" value="Pseudouridine synthase"/>
    <property type="match status" value="1"/>
</dbReference>
<proteinExistence type="inferred from homology"/>
<dbReference type="SUPFAM" id="SSF55174">
    <property type="entry name" value="Alpha-L RNA-binding motif"/>
    <property type="match status" value="1"/>
</dbReference>
<dbReference type="PANTHER" id="PTHR47683">
    <property type="entry name" value="PSEUDOURIDINE SYNTHASE FAMILY PROTEIN-RELATED"/>
    <property type="match status" value="1"/>
</dbReference>
<dbReference type="CDD" id="cd00165">
    <property type="entry name" value="S4"/>
    <property type="match status" value="1"/>
</dbReference>
<dbReference type="GO" id="GO:0160136">
    <property type="term" value="F:16S rRNA pseudouridine(516) synthase activity"/>
    <property type="evidence" value="ECO:0007669"/>
    <property type="project" value="UniProtKB-EC"/>
</dbReference>
<dbReference type="PROSITE" id="PS50889">
    <property type="entry name" value="S4"/>
    <property type="match status" value="1"/>
</dbReference>
<dbReference type="InterPro" id="IPR036986">
    <property type="entry name" value="S4_RNA-bd_sf"/>
</dbReference>
<dbReference type="PROSITE" id="PS01149">
    <property type="entry name" value="PSI_RSU"/>
    <property type="match status" value="1"/>
</dbReference>
<dbReference type="Gene3D" id="3.10.290.10">
    <property type="entry name" value="RNA-binding S4 domain"/>
    <property type="match status" value="1"/>
</dbReference>
<protein>
    <recommendedName>
        <fullName evidence="7">Pseudouridine synthase</fullName>
        <ecNumber evidence="7">5.4.99.-</ecNumber>
    </recommendedName>
</protein>
<sequence length="241" mass="26934">MKLSRILSNCHNISRKQANALIASGQVIVDGQICTESGRDIARFSRVQINKQVVQAGEEAHYLMLNKPAGYLSATEDDAHTTVMDLIAPELHPGLHIAGRLDRASTGLLILTNDGNWSRRLTEPRIKIPKVYRVTTAEPVSPETAGRFAEGIWFDFEKLTTSPSKLEMLGQHEARVTIYEGRYHQVKRMFHAVGNRVTTLHRESMGAIRLDSGLAPGQYRRLSGEEIRSVQPTRPSQMSYS</sequence>
<dbReference type="CDD" id="cd02553">
    <property type="entry name" value="PseudoU_synth_RsuA"/>
    <property type="match status" value="1"/>
</dbReference>
<dbReference type="InterPro" id="IPR050343">
    <property type="entry name" value="RsuA_PseudoU_synthase"/>
</dbReference>
<keyword evidence="3 7" id="KW-0413">Isomerase</keyword>
<dbReference type="InterPro" id="IPR020094">
    <property type="entry name" value="TruA/RsuA/RluB/E/F_N"/>
</dbReference>
<dbReference type="EMBL" id="ANIE01000005">
    <property type="protein sequence ID" value="KEF31381.1"/>
    <property type="molecule type" value="Genomic_DNA"/>
</dbReference>
<dbReference type="AlphaFoldDB" id="A0A072N1I8"/>
<dbReference type="Gene3D" id="3.30.70.580">
    <property type="entry name" value="Pseudouridine synthase I, catalytic domain, N-terminal subdomain"/>
    <property type="match status" value="1"/>
</dbReference>
<dbReference type="GO" id="GO:0005829">
    <property type="term" value="C:cytosol"/>
    <property type="evidence" value="ECO:0007669"/>
    <property type="project" value="UniProtKB-ARBA"/>
</dbReference>
<dbReference type="InterPro" id="IPR042092">
    <property type="entry name" value="PsdUridine_s_RsuA/RluB/E/F_cat"/>
</dbReference>
<evidence type="ECO:0000256" key="4">
    <source>
        <dbReference type="ARBA" id="ARBA00036749"/>
    </source>
</evidence>
<dbReference type="InterPro" id="IPR006145">
    <property type="entry name" value="PsdUridine_synth_RsuA/RluA"/>
</dbReference>
<evidence type="ECO:0000256" key="6">
    <source>
        <dbReference type="PROSITE-ProRule" id="PRU00182"/>
    </source>
</evidence>
<dbReference type="Pfam" id="PF00849">
    <property type="entry name" value="PseudoU_synth_2"/>
    <property type="match status" value="1"/>
</dbReference>
<evidence type="ECO:0000256" key="1">
    <source>
        <dbReference type="ARBA" id="ARBA00008348"/>
    </source>
</evidence>
<comment type="catalytic activity">
    <reaction evidence="4">
        <text>uridine(516) in 16S rRNA = pseudouridine(516) in 16S rRNA</text>
        <dbReference type="Rhea" id="RHEA:38867"/>
        <dbReference type="Rhea" id="RHEA-COMP:10089"/>
        <dbReference type="Rhea" id="RHEA-COMP:10090"/>
        <dbReference type="ChEBI" id="CHEBI:65314"/>
        <dbReference type="ChEBI" id="CHEBI:65315"/>
        <dbReference type="EC" id="5.4.99.19"/>
    </reaction>
</comment>
<dbReference type="STRING" id="1137280.D777_01730"/>
<dbReference type="PANTHER" id="PTHR47683:SF4">
    <property type="entry name" value="PSEUDOURIDINE SYNTHASE"/>
    <property type="match status" value="1"/>
</dbReference>
<evidence type="ECO:0000256" key="5">
    <source>
        <dbReference type="ARBA" id="ARBA00037590"/>
    </source>
</evidence>
<accession>A0A072N1I8</accession>
<dbReference type="RefSeq" id="WP_036130262.1">
    <property type="nucleotide sequence ID" value="NZ_ANIE01000005.1"/>
</dbReference>
<comment type="function">
    <text evidence="5">Responsible for synthesis of pseudouridine from uracil-516 in 16S ribosomal RNA.</text>
</comment>
<evidence type="ECO:0000256" key="2">
    <source>
        <dbReference type="ARBA" id="ARBA00022884"/>
    </source>
</evidence>
<evidence type="ECO:0000313" key="9">
    <source>
        <dbReference type="EMBL" id="KEF31381.1"/>
    </source>
</evidence>
<gene>
    <name evidence="9" type="ORF">D777_01730</name>
</gene>
<comment type="similarity">
    <text evidence="1 7">Belongs to the pseudouridine synthase RsuA family.</text>
</comment>